<dbReference type="PROSITE" id="PS50920">
    <property type="entry name" value="SOLCAR"/>
    <property type="match status" value="3"/>
</dbReference>
<keyword evidence="9" id="KW-0496">Mitochondrion</keyword>
<evidence type="ECO:0000256" key="24">
    <source>
        <dbReference type="SAM" id="Phobius"/>
    </source>
</evidence>
<keyword evidence="4 22" id="KW-0812">Transmembrane</keyword>
<dbReference type="Pfam" id="PF00153">
    <property type="entry name" value="Mito_carr"/>
    <property type="match status" value="3"/>
</dbReference>
<dbReference type="InterPro" id="IPR050567">
    <property type="entry name" value="Mitochondrial_Carrier"/>
</dbReference>
<comment type="catalytic activity">
    <reaction evidence="16">
        <text>N(omega)-methyl-L-arginine(in) + L-arginine(out) = N(omega)-methyl-L-arginine(out) + L-arginine(in)</text>
        <dbReference type="Rhea" id="RHEA:72803"/>
        <dbReference type="ChEBI" id="CHEBI:32682"/>
        <dbReference type="ChEBI" id="CHEBI:114953"/>
    </reaction>
</comment>
<comment type="catalytic activity">
    <reaction evidence="13">
        <text>L-histidine(out) + L-arginine(in) = L-histidine(in) + L-arginine(out)</text>
        <dbReference type="Rhea" id="RHEA:71063"/>
        <dbReference type="ChEBI" id="CHEBI:32682"/>
        <dbReference type="ChEBI" id="CHEBI:57595"/>
    </reaction>
</comment>
<evidence type="ECO:0000256" key="20">
    <source>
        <dbReference type="ARBA" id="ARBA00079387"/>
    </source>
</evidence>
<evidence type="ECO:0000256" key="22">
    <source>
        <dbReference type="PROSITE-ProRule" id="PRU00282"/>
    </source>
</evidence>
<name>A0AAR5QJ52_DENPD</name>
<evidence type="ECO:0000256" key="4">
    <source>
        <dbReference type="ARBA" id="ARBA00022692"/>
    </source>
</evidence>
<evidence type="ECO:0000256" key="17">
    <source>
        <dbReference type="ARBA" id="ARBA00071763"/>
    </source>
</evidence>
<dbReference type="GeneID" id="109546635"/>
<evidence type="ECO:0000256" key="14">
    <source>
        <dbReference type="ARBA" id="ARBA00051045"/>
    </source>
</evidence>
<accession>A0AAR5QJ52</accession>
<dbReference type="PANTHER" id="PTHR45624:SF61">
    <property type="entry name" value="MITOCHONDRIAL BASIC AMINO ACIDS TRANSPORTER"/>
    <property type="match status" value="1"/>
</dbReference>
<evidence type="ECO:0000256" key="7">
    <source>
        <dbReference type="ARBA" id="ARBA00022970"/>
    </source>
</evidence>
<dbReference type="GO" id="GO:0005743">
    <property type="term" value="C:mitochondrial inner membrane"/>
    <property type="evidence" value="ECO:0007669"/>
    <property type="project" value="UniProtKB-SubCell"/>
</dbReference>
<evidence type="ECO:0000256" key="1">
    <source>
        <dbReference type="ARBA" id="ARBA00004448"/>
    </source>
</evidence>
<sequence length="302" mass="32969">MALDFLAGCIGGSAGVLIGHPLDTVKVCIQTQDSNNPRYRGTLHCLQSICTQQGFKGIYRGVTSPLFGVAGINAIVFGIYGNTQRHMQNPDLLISHAIAGGTAGLVQSFICSPIELAKSTMQVGNTSHQNPLDCLKSIYQKNGLKGVYRGLNITILREIPAFGSYFMAYELLTRRNDNLPVSTCTMLWAGGLAGVISWILIYPIDVIKSRFQLEPSLYKSSYDCLTKSVNSEGVSCLFRGLLPTVIRAFPVNAVTFTVVTWTMKLLDDIRFPQSLKRPENPLGKYADAVMIGSAEHLLMTVL</sequence>
<dbReference type="PANTHER" id="PTHR45624">
    <property type="entry name" value="MITOCHONDRIAL BASIC AMINO ACIDS TRANSPORTER-RELATED"/>
    <property type="match status" value="1"/>
</dbReference>
<reference evidence="26" key="1">
    <citation type="journal article" date="2013" name="Genome Biol.">
        <title>Draft genome of the mountain pine beetle, Dendroctonus ponderosae Hopkins, a major forest pest.</title>
        <authorList>
            <person name="Keeling C.I."/>
            <person name="Yuen M.M."/>
            <person name="Liao N.Y."/>
            <person name="Docking T.R."/>
            <person name="Chan S.K."/>
            <person name="Taylor G.A."/>
            <person name="Palmquist D.L."/>
            <person name="Jackman S.D."/>
            <person name="Nguyen A."/>
            <person name="Li M."/>
            <person name="Henderson H."/>
            <person name="Janes J.K."/>
            <person name="Zhao Y."/>
            <person name="Pandoh P."/>
            <person name="Moore R."/>
            <person name="Sperling F.A."/>
            <person name="Huber D.P."/>
            <person name="Birol I."/>
            <person name="Jones S.J."/>
            <person name="Bohlmann J."/>
        </authorList>
    </citation>
    <scope>NUCLEOTIDE SEQUENCE</scope>
</reference>
<keyword evidence="26" id="KW-1185">Reference proteome</keyword>
<evidence type="ECO:0000256" key="3">
    <source>
        <dbReference type="ARBA" id="ARBA00022448"/>
    </source>
</evidence>
<evidence type="ECO:0000256" key="8">
    <source>
        <dbReference type="ARBA" id="ARBA00022989"/>
    </source>
</evidence>
<comment type="subcellular location">
    <subcellularLocation>
        <location evidence="1">Mitochondrion inner membrane</location>
        <topology evidence="1">Multi-pass membrane protein</topology>
    </subcellularLocation>
</comment>
<comment type="catalytic activity">
    <reaction evidence="12">
        <text>L-histidine(out) = L-histidine(in)</text>
        <dbReference type="Rhea" id="RHEA:72807"/>
        <dbReference type="ChEBI" id="CHEBI:57595"/>
    </reaction>
</comment>
<dbReference type="PRINTS" id="PR00926">
    <property type="entry name" value="MITOCARRIER"/>
</dbReference>
<evidence type="ECO:0000256" key="21">
    <source>
        <dbReference type="ARBA" id="ARBA00080567"/>
    </source>
</evidence>
<dbReference type="FunFam" id="1.50.40.10:FF:000037">
    <property type="entry name" value="Solute carrier family 25 member 29"/>
    <property type="match status" value="1"/>
</dbReference>
<dbReference type="InterPro" id="IPR018108">
    <property type="entry name" value="MCP_transmembrane"/>
</dbReference>
<comment type="catalytic activity">
    <reaction evidence="11">
        <text>L-lysine(out) + L-arginine(in) = L-lysine(in) + L-arginine(out)</text>
        <dbReference type="Rhea" id="RHEA:70827"/>
        <dbReference type="ChEBI" id="CHEBI:32551"/>
        <dbReference type="ChEBI" id="CHEBI:32682"/>
    </reaction>
</comment>
<evidence type="ECO:0000256" key="6">
    <source>
        <dbReference type="ARBA" id="ARBA00022792"/>
    </source>
</evidence>
<evidence type="ECO:0000256" key="5">
    <source>
        <dbReference type="ARBA" id="ARBA00022737"/>
    </source>
</evidence>
<proteinExistence type="inferred from homology"/>
<keyword evidence="8 24" id="KW-1133">Transmembrane helix</keyword>
<dbReference type="Proteomes" id="UP000019118">
    <property type="component" value="Unassembled WGS sequence"/>
</dbReference>
<keyword evidence="3 23" id="KW-0813">Transport</keyword>
<evidence type="ECO:0000313" key="26">
    <source>
        <dbReference type="Proteomes" id="UP000019118"/>
    </source>
</evidence>
<evidence type="ECO:0000256" key="15">
    <source>
        <dbReference type="ARBA" id="ARBA00051921"/>
    </source>
</evidence>
<comment type="catalytic activity">
    <reaction evidence="15">
        <text>L-ornithine(in) + L-arginine(out) = L-ornithine(out) + L-arginine(in)</text>
        <dbReference type="Rhea" id="RHEA:34991"/>
        <dbReference type="ChEBI" id="CHEBI:32682"/>
        <dbReference type="ChEBI" id="CHEBI:46911"/>
    </reaction>
</comment>
<dbReference type="EnsemblMetazoa" id="XM_019917662.1">
    <property type="protein sequence ID" value="XP_019773221.1"/>
    <property type="gene ID" value="LOC109546635"/>
</dbReference>
<feature type="repeat" description="Solcar" evidence="22">
    <location>
        <begin position="91"/>
        <end position="175"/>
    </location>
</feature>
<keyword evidence="7" id="KW-0029">Amino-acid transport</keyword>
<keyword evidence="6" id="KW-0999">Mitochondrion inner membrane</keyword>
<evidence type="ECO:0000256" key="10">
    <source>
        <dbReference type="ARBA" id="ARBA00023136"/>
    </source>
</evidence>
<evidence type="ECO:0000256" key="11">
    <source>
        <dbReference type="ARBA" id="ARBA00049090"/>
    </source>
</evidence>
<dbReference type="InterPro" id="IPR002067">
    <property type="entry name" value="MCP"/>
</dbReference>
<evidence type="ECO:0000256" key="2">
    <source>
        <dbReference type="ARBA" id="ARBA00006375"/>
    </source>
</evidence>
<protein>
    <recommendedName>
        <fullName evidence="17">Mitochondrial basic amino acids transporter</fullName>
    </recommendedName>
    <alternativeName>
        <fullName evidence="21">Carnitine/acylcarnitine translocase-like</fullName>
    </alternativeName>
    <alternativeName>
        <fullName evidence="20">Mitochondrial carnitine/acylcarnitine carrier protein CACL</fullName>
    </alternativeName>
    <alternativeName>
        <fullName evidence="19">Mitochondrial ornithine transporter 3</fullName>
    </alternativeName>
    <alternativeName>
        <fullName evidence="18">Solute carrier family 25 member 29</fullName>
    </alternativeName>
</protein>
<keyword evidence="10 22" id="KW-0472">Membrane</keyword>
<dbReference type="InterPro" id="IPR023395">
    <property type="entry name" value="MCP_dom_sf"/>
</dbReference>
<dbReference type="Gene3D" id="1.50.40.10">
    <property type="entry name" value="Mitochondrial carrier domain"/>
    <property type="match status" value="1"/>
</dbReference>
<evidence type="ECO:0000256" key="23">
    <source>
        <dbReference type="RuleBase" id="RU000488"/>
    </source>
</evidence>
<evidence type="ECO:0000256" key="9">
    <source>
        <dbReference type="ARBA" id="ARBA00023128"/>
    </source>
</evidence>
<comment type="catalytic activity">
    <reaction evidence="14">
        <text>L-homoarginine(in) + L-arginine(out) = L-homoarginine(out) + L-arginine(in)</text>
        <dbReference type="Rhea" id="RHEA:72799"/>
        <dbReference type="ChEBI" id="CHEBI:32682"/>
        <dbReference type="ChEBI" id="CHEBI:143006"/>
    </reaction>
</comment>
<evidence type="ECO:0000256" key="16">
    <source>
        <dbReference type="ARBA" id="ARBA00052673"/>
    </source>
</evidence>
<organism evidence="25 26">
    <name type="scientific">Dendroctonus ponderosae</name>
    <name type="common">Mountain pine beetle</name>
    <dbReference type="NCBI Taxonomy" id="77166"/>
    <lineage>
        <taxon>Eukaryota</taxon>
        <taxon>Metazoa</taxon>
        <taxon>Ecdysozoa</taxon>
        <taxon>Arthropoda</taxon>
        <taxon>Hexapoda</taxon>
        <taxon>Insecta</taxon>
        <taxon>Pterygota</taxon>
        <taxon>Neoptera</taxon>
        <taxon>Endopterygota</taxon>
        <taxon>Coleoptera</taxon>
        <taxon>Polyphaga</taxon>
        <taxon>Cucujiformia</taxon>
        <taxon>Curculionidae</taxon>
        <taxon>Scolytinae</taxon>
        <taxon>Dendroctonus</taxon>
    </lineage>
</organism>
<comment type="similarity">
    <text evidence="2 23">Belongs to the mitochondrial carrier (TC 2.A.29) family.</text>
</comment>
<evidence type="ECO:0000256" key="19">
    <source>
        <dbReference type="ARBA" id="ARBA00078745"/>
    </source>
</evidence>
<dbReference type="GO" id="GO:1990575">
    <property type="term" value="P:mitochondrial L-ornithine transmembrane transport"/>
    <property type="evidence" value="ECO:0007669"/>
    <property type="project" value="UniProtKB-ARBA"/>
</dbReference>
<feature type="repeat" description="Solcar" evidence="22">
    <location>
        <begin position="181"/>
        <end position="265"/>
    </location>
</feature>
<dbReference type="GO" id="GO:0005289">
    <property type="term" value="F:high-affinity L-arginine transmembrane transporter activity"/>
    <property type="evidence" value="ECO:0007669"/>
    <property type="project" value="TreeGrafter"/>
</dbReference>
<feature type="repeat" description="Solcar" evidence="22">
    <location>
        <begin position="2"/>
        <end position="86"/>
    </location>
</feature>
<feature type="transmembrane region" description="Helical" evidence="24">
    <location>
        <begin position="185"/>
        <end position="204"/>
    </location>
</feature>
<reference evidence="25" key="2">
    <citation type="submission" date="2024-08" db="UniProtKB">
        <authorList>
            <consortium name="EnsemblMetazoa"/>
        </authorList>
    </citation>
    <scope>IDENTIFICATION</scope>
</reference>
<keyword evidence="5" id="KW-0677">Repeat</keyword>
<dbReference type="KEGG" id="dpa:109546635"/>
<evidence type="ECO:0000256" key="13">
    <source>
        <dbReference type="ARBA" id="ARBA00050768"/>
    </source>
</evidence>
<dbReference type="SUPFAM" id="SSF103506">
    <property type="entry name" value="Mitochondrial carrier"/>
    <property type="match status" value="1"/>
</dbReference>
<evidence type="ECO:0000313" key="25">
    <source>
        <dbReference type="EnsemblMetazoa" id="XP_019773221.1"/>
    </source>
</evidence>
<evidence type="ECO:0000256" key="18">
    <source>
        <dbReference type="ARBA" id="ARBA00076491"/>
    </source>
</evidence>
<dbReference type="AlphaFoldDB" id="A0AAR5QJ52"/>
<evidence type="ECO:0000256" key="12">
    <source>
        <dbReference type="ARBA" id="ARBA00050592"/>
    </source>
</evidence>